<proteinExistence type="predicted"/>
<protein>
    <submittedName>
        <fullName evidence="1">Uncharacterized protein</fullName>
    </submittedName>
</protein>
<sequence length="104" mass="11866">MLTNGLVFYALDQWCAKTLAKCLTYINIGTVCVTDARSKVQFRAFQNILPTLSPWKRLTIMALNHGKENIRPCLNCNSNECNHWLSTQGMSTLLHFPINPIYHP</sequence>
<dbReference type="Proteomes" id="UP000887013">
    <property type="component" value="Unassembled WGS sequence"/>
</dbReference>
<comment type="caution">
    <text evidence="1">The sequence shown here is derived from an EMBL/GenBank/DDBJ whole genome shotgun (WGS) entry which is preliminary data.</text>
</comment>
<keyword evidence="2" id="KW-1185">Reference proteome</keyword>
<gene>
    <name evidence="1" type="ORF">NPIL_519201</name>
</gene>
<organism evidence="1 2">
    <name type="scientific">Nephila pilipes</name>
    <name type="common">Giant wood spider</name>
    <name type="synonym">Nephila maculata</name>
    <dbReference type="NCBI Taxonomy" id="299642"/>
    <lineage>
        <taxon>Eukaryota</taxon>
        <taxon>Metazoa</taxon>
        <taxon>Ecdysozoa</taxon>
        <taxon>Arthropoda</taxon>
        <taxon>Chelicerata</taxon>
        <taxon>Arachnida</taxon>
        <taxon>Araneae</taxon>
        <taxon>Araneomorphae</taxon>
        <taxon>Entelegynae</taxon>
        <taxon>Araneoidea</taxon>
        <taxon>Nephilidae</taxon>
        <taxon>Nephila</taxon>
    </lineage>
</organism>
<dbReference type="AlphaFoldDB" id="A0A8X6TI05"/>
<reference evidence="1" key="1">
    <citation type="submission" date="2020-08" db="EMBL/GenBank/DDBJ databases">
        <title>Multicomponent nature underlies the extraordinary mechanical properties of spider dragline silk.</title>
        <authorList>
            <person name="Kono N."/>
            <person name="Nakamura H."/>
            <person name="Mori M."/>
            <person name="Yoshida Y."/>
            <person name="Ohtoshi R."/>
            <person name="Malay A.D."/>
            <person name="Moran D.A.P."/>
            <person name="Tomita M."/>
            <person name="Numata K."/>
            <person name="Arakawa K."/>
        </authorList>
    </citation>
    <scope>NUCLEOTIDE SEQUENCE</scope>
</reference>
<accession>A0A8X6TI05</accession>
<evidence type="ECO:0000313" key="1">
    <source>
        <dbReference type="EMBL" id="GFT12887.1"/>
    </source>
</evidence>
<dbReference type="EMBL" id="BMAW01104176">
    <property type="protein sequence ID" value="GFT12887.1"/>
    <property type="molecule type" value="Genomic_DNA"/>
</dbReference>
<name>A0A8X6TI05_NEPPI</name>
<evidence type="ECO:0000313" key="2">
    <source>
        <dbReference type="Proteomes" id="UP000887013"/>
    </source>
</evidence>